<organism evidence="1 2">
    <name type="scientific">Jeotgalibacillus soli</name>
    <dbReference type="NCBI Taxonomy" id="889306"/>
    <lineage>
        <taxon>Bacteria</taxon>
        <taxon>Bacillati</taxon>
        <taxon>Bacillota</taxon>
        <taxon>Bacilli</taxon>
        <taxon>Bacillales</taxon>
        <taxon>Caryophanaceae</taxon>
        <taxon>Jeotgalibacillus</taxon>
    </lineage>
</organism>
<dbReference type="PATRIC" id="fig|889306.3.peg.1319"/>
<dbReference type="OrthoDB" id="4986073at2"/>
<dbReference type="AlphaFoldDB" id="A0A0C2VLN6"/>
<sequence length="438" mass="49734">MENRIRLGVIGPLWVREQMENCLTMFPSIEPVFRFSDQLLDAAVFTNELDREVDAYLYSGRLPYLVAKSQIPNELPAFYIPLKGAGLYQALYRLRRKQSFERISLDGIAPAYVEKARKSLDESFSFTVFEGPVTLDNVDDILSFHEAQHSAGDTVIITSMKIIAELLTEKGIPNEWLKPAEEDIIVILERLLLATDQRRERESQVVFGTIQIDSYSKLVKQLASAHQVQKRNAQLYRLLLDYVEQMDGFLTSISGDEYLFITNRGTFERVTEGYKWMPILDEVKRVLNMRISIGVGFGRSAIEAGTHSRIALFQAQEYGGSSCFIVREDRSVFGPVEVAAPVTYPLTVTDQHLIKQAEKAGMNAAHFEKIIALIKRKKVNQFTAHELAQILGITIRSSHRIILSWVDAEIIKIIGTEKLSARGRPRQVFMLDFGKELV</sequence>
<proteinExistence type="predicted"/>
<dbReference type="RefSeq" id="WP_041087100.1">
    <property type="nucleotide sequence ID" value="NZ_JXRP01000009.1"/>
</dbReference>
<accession>A0A0C2VLN6</accession>
<evidence type="ECO:0008006" key="3">
    <source>
        <dbReference type="Google" id="ProtNLM"/>
    </source>
</evidence>
<dbReference type="Pfam" id="PF24898">
    <property type="entry name" value="GGDEF_GdpP"/>
    <property type="match status" value="1"/>
</dbReference>
<dbReference type="Proteomes" id="UP000031938">
    <property type="component" value="Unassembled WGS sequence"/>
</dbReference>
<evidence type="ECO:0000313" key="1">
    <source>
        <dbReference type="EMBL" id="KIL49842.1"/>
    </source>
</evidence>
<dbReference type="InterPro" id="IPR043128">
    <property type="entry name" value="Rev_trsase/Diguanyl_cyclase"/>
</dbReference>
<comment type="caution">
    <text evidence="1">The sequence shown here is derived from an EMBL/GenBank/DDBJ whole genome shotgun (WGS) entry which is preliminary data.</text>
</comment>
<evidence type="ECO:0000313" key="2">
    <source>
        <dbReference type="Proteomes" id="UP000031938"/>
    </source>
</evidence>
<keyword evidence="2" id="KW-1185">Reference proteome</keyword>
<dbReference type="EMBL" id="JXRP01000009">
    <property type="protein sequence ID" value="KIL49842.1"/>
    <property type="molecule type" value="Genomic_DNA"/>
</dbReference>
<dbReference type="Gene3D" id="3.30.70.270">
    <property type="match status" value="1"/>
</dbReference>
<protein>
    <recommendedName>
        <fullName evidence="3">GGDEF domain-containing protein</fullName>
    </recommendedName>
</protein>
<dbReference type="STRING" id="889306.KP78_13100"/>
<gene>
    <name evidence="1" type="ORF">KP78_13100</name>
</gene>
<name>A0A0C2VLN6_9BACL</name>
<reference evidence="1 2" key="1">
    <citation type="submission" date="2015-01" db="EMBL/GenBank/DDBJ databases">
        <title>Genome sequencing of Jeotgalibacillus soli.</title>
        <authorList>
            <person name="Goh K.M."/>
            <person name="Chan K.-G."/>
            <person name="Yaakop A.S."/>
            <person name="Ee R."/>
            <person name="Gan H.M."/>
            <person name="Chan C.S."/>
        </authorList>
    </citation>
    <scope>NUCLEOTIDE SEQUENCE [LARGE SCALE GENOMIC DNA]</scope>
    <source>
        <strain evidence="1 2">P9</strain>
    </source>
</reference>